<dbReference type="Proteomes" id="UP000283269">
    <property type="component" value="Unassembled WGS sequence"/>
</dbReference>
<dbReference type="InParanoid" id="A0A409X260"/>
<accession>A0A409X260</accession>
<evidence type="ECO:0000313" key="2">
    <source>
        <dbReference type="Proteomes" id="UP000283269"/>
    </source>
</evidence>
<dbReference type="OrthoDB" id="2998325at2759"/>
<proteinExistence type="predicted"/>
<protein>
    <submittedName>
        <fullName evidence="1">Uncharacterized protein</fullName>
    </submittedName>
</protein>
<reference evidence="1 2" key="1">
    <citation type="journal article" date="2018" name="Evol. Lett.">
        <title>Horizontal gene cluster transfer increased hallucinogenic mushroom diversity.</title>
        <authorList>
            <person name="Reynolds H.T."/>
            <person name="Vijayakumar V."/>
            <person name="Gluck-Thaler E."/>
            <person name="Korotkin H.B."/>
            <person name="Matheny P.B."/>
            <person name="Slot J.C."/>
        </authorList>
    </citation>
    <scope>NUCLEOTIDE SEQUENCE [LARGE SCALE GENOMIC DNA]</scope>
    <source>
        <strain evidence="1 2">2631</strain>
    </source>
</reference>
<comment type="caution">
    <text evidence="1">The sequence shown here is derived from an EMBL/GenBank/DDBJ whole genome shotgun (WGS) entry which is preliminary data.</text>
</comment>
<keyword evidence="2" id="KW-1185">Reference proteome</keyword>
<dbReference type="AlphaFoldDB" id="A0A409X260"/>
<name>A0A409X260_PSICY</name>
<organism evidence="1 2">
    <name type="scientific">Psilocybe cyanescens</name>
    <dbReference type="NCBI Taxonomy" id="93625"/>
    <lineage>
        <taxon>Eukaryota</taxon>
        <taxon>Fungi</taxon>
        <taxon>Dikarya</taxon>
        <taxon>Basidiomycota</taxon>
        <taxon>Agaricomycotina</taxon>
        <taxon>Agaricomycetes</taxon>
        <taxon>Agaricomycetidae</taxon>
        <taxon>Agaricales</taxon>
        <taxon>Agaricineae</taxon>
        <taxon>Strophariaceae</taxon>
        <taxon>Psilocybe</taxon>
    </lineage>
</organism>
<gene>
    <name evidence="1" type="ORF">CVT25_015128</name>
</gene>
<sequence length="107" mass="11549">MPSAKGNIIIQAGHDSKFVATFLIDGIQYLYSGHVNPCQHPFSVNKATLKYNSIDDLTGTWTFTGQVGIFKVTFNIKNGTVATGPLPKNGQINPAWSVDGYGTWTTG</sequence>
<evidence type="ECO:0000313" key="1">
    <source>
        <dbReference type="EMBL" id="PPQ84835.1"/>
    </source>
</evidence>
<dbReference type="EMBL" id="NHYD01002801">
    <property type="protein sequence ID" value="PPQ84835.1"/>
    <property type="molecule type" value="Genomic_DNA"/>
</dbReference>